<reference evidence="1 2" key="1">
    <citation type="submission" date="2015-01" db="EMBL/GenBank/DDBJ databases">
        <title>Vibrio sp. C1 JCM 19231 whole genome shotgun sequence.</title>
        <authorList>
            <person name="Sawabe T."/>
            <person name="Meirelles P."/>
            <person name="Feng G."/>
            <person name="Sayaka M."/>
            <person name="Hattori M."/>
            <person name="Ohkuma M."/>
        </authorList>
    </citation>
    <scope>NUCLEOTIDE SEQUENCE [LARGE SCALE GENOMIC DNA]</scope>
    <source>
        <strain evidence="2">JCM 19231</strain>
    </source>
</reference>
<protein>
    <submittedName>
        <fullName evidence="1">Uncharacterized protein</fullName>
    </submittedName>
</protein>
<evidence type="ECO:0000313" key="2">
    <source>
        <dbReference type="Proteomes" id="UP000031671"/>
    </source>
</evidence>
<gene>
    <name evidence="1" type="ORF">JCM19231_2437</name>
</gene>
<proteinExistence type="predicted"/>
<dbReference type="EMBL" id="BBRZ01000152">
    <property type="protein sequence ID" value="GAM59435.1"/>
    <property type="molecule type" value="Genomic_DNA"/>
</dbReference>
<evidence type="ECO:0000313" key="1">
    <source>
        <dbReference type="EMBL" id="GAM59435.1"/>
    </source>
</evidence>
<comment type="caution">
    <text evidence="1">The sequence shown here is derived from an EMBL/GenBank/DDBJ whole genome shotgun (WGS) entry which is preliminary data.</text>
</comment>
<reference evidence="1 2" key="2">
    <citation type="submission" date="2015-01" db="EMBL/GenBank/DDBJ databases">
        <authorList>
            <consortium name="NBRP consortium"/>
            <person name="Sawabe T."/>
            <person name="Meirelles P."/>
            <person name="Feng G."/>
            <person name="Sayaka M."/>
            <person name="Hattori M."/>
            <person name="Ohkuma M."/>
        </authorList>
    </citation>
    <scope>NUCLEOTIDE SEQUENCE [LARGE SCALE GENOMIC DNA]</scope>
    <source>
        <strain evidence="2">JCM 19231</strain>
    </source>
</reference>
<sequence length="40" mass="4195">MLLGLFAVGLVILSDDLVVLAMSLFLIGMATFACIPLLSI</sequence>
<name>A0A0B8NY40_9VIBR</name>
<accession>A0A0B8NY40</accession>
<keyword evidence="2" id="KW-1185">Reference proteome</keyword>
<dbReference type="Proteomes" id="UP000031671">
    <property type="component" value="Unassembled WGS sequence"/>
</dbReference>
<dbReference type="AlphaFoldDB" id="A0A0B8NY40"/>
<organism evidence="1 2">
    <name type="scientific">Vibrio ishigakensis</name>
    <dbReference type="NCBI Taxonomy" id="1481914"/>
    <lineage>
        <taxon>Bacteria</taxon>
        <taxon>Pseudomonadati</taxon>
        <taxon>Pseudomonadota</taxon>
        <taxon>Gammaproteobacteria</taxon>
        <taxon>Vibrionales</taxon>
        <taxon>Vibrionaceae</taxon>
        <taxon>Vibrio</taxon>
    </lineage>
</organism>